<keyword evidence="2" id="KW-0489">Methyltransferase</keyword>
<evidence type="ECO:0000259" key="1">
    <source>
        <dbReference type="Pfam" id="PF05050"/>
    </source>
</evidence>
<dbReference type="AlphaFoldDB" id="A0A6B0YUE8"/>
<organism evidence="2">
    <name type="scientific">Caldilineaceae bacterium SB0664_bin_27</name>
    <dbReference type="NCBI Taxonomy" id="2605260"/>
    <lineage>
        <taxon>Bacteria</taxon>
        <taxon>Bacillati</taxon>
        <taxon>Chloroflexota</taxon>
        <taxon>Caldilineae</taxon>
        <taxon>Caldilineales</taxon>
        <taxon>Caldilineaceae</taxon>
    </lineage>
</organism>
<dbReference type="PANTHER" id="PTHR34203:SF15">
    <property type="entry name" value="SLL1173 PROTEIN"/>
    <property type="match status" value="1"/>
</dbReference>
<evidence type="ECO:0000313" key="2">
    <source>
        <dbReference type="EMBL" id="MXY94237.1"/>
    </source>
</evidence>
<reference evidence="2" key="1">
    <citation type="submission" date="2019-09" db="EMBL/GenBank/DDBJ databases">
        <title>Characterisation of the sponge microbiome using genome-centric metagenomics.</title>
        <authorList>
            <person name="Engelberts J.P."/>
            <person name="Robbins S.J."/>
            <person name="De Goeij J.M."/>
            <person name="Aranda M."/>
            <person name="Bell S.C."/>
            <person name="Webster N.S."/>
        </authorList>
    </citation>
    <scope>NUCLEOTIDE SEQUENCE</scope>
    <source>
        <strain evidence="2">SB0664_bin_27</strain>
    </source>
</reference>
<comment type="caution">
    <text evidence="2">The sequence shown here is derived from an EMBL/GenBank/DDBJ whole genome shotgun (WGS) entry which is preliminary data.</text>
</comment>
<dbReference type="PANTHER" id="PTHR34203">
    <property type="entry name" value="METHYLTRANSFERASE, FKBM FAMILY PROTEIN"/>
    <property type="match status" value="1"/>
</dbReference>
<accession>A0A6B0YUE8</accession>
<dbReference type="NCBIfam" id="TIGR01444">
    <property type="entry name" value="fkbM_fam"/>
    <property type="match status" value="1"/>
</dbReference>
<protein>
    <submittedName>
        <fullName evidence="2">FkbM family methyltransferase</fullName>
    </submittedName>
</protein>
<dbReference type="InterPro" id="IPR029063">
    <property type="entry name" value="SAM-dependent_MTases_sf"/>
</dbReference>
<dbReference type="EMBL" id="VXRG01000104">
    <property type="protein sequence ID" value="MXY94237.1"/>
    <property type="molecule type" value="Genomic_DNA"/>
</dbReference>
<dbReference type="GO" id="GO:0008168">
    <property type="term" value="F:methyltransferase activity"/>
    <property type="evidence" value="ECO:0007669"/>
    <property type="project" value="UniProtKB-KW"/>
</dbReference>
<sequence>MKPAARFWTLWGLARSLLIYYGKPGRARRDRRFYAQFVGRGSLVFDVGAHVGNRVGVFLKLGAACVAVEPQPLFSGLLEKLYGSHPHFTLVKSAAGRATGSTVLHISRRTPTLSTTDGAWREQVVRAPSFAKVRWEASVSVPVTTLDSLVDRFGVPDLCKIDVEGSETAVLQGLSRPLPLLSLEYIPATRAGAIACIACLENLGSYSYNWSRGESQRLREERWLSPDEMTARLQEMRIDAPSGDFYARLS</sequence>
<dbReference type="GO" id="GO:0032259">
    <property type="term" value="P:methylation"/>
    <property type="evidence" value="ECO:0007669"/>
    <property type="project" value="UniProtKB-KW"/>
</dbReference>
<proteinExistence type="predicted"/>
<dbReference type="Pfam" id="PF05050">
    <property type="entry name" value="Methyltransf_21"/>
    <property type="match status" value="1"/>
</dbReference>
<gene>
    <name evidence="2" type="ORF">F4Y42_12410</name>
</gene>
<dbReference type="InterPro" id="IPR052514">
    <property type="entry name" value="SAM-dependent_MTase"/>
</dbReference>
<dbReference type="InterPro" id="IPR006342">
    <property type="entry name" value="FkbM_mtfrase"/>
</dbReference>
<dbReference type="SUPFAM" id="SSF53335">
    <property type="entry name" value="S-adenosyl-L-methionine-dependent methyltransferases"/>
    <property type="match status" value="1"/>
</dbReference>
<feature type="domain" description="Methyltransferase FkbM" evidence="1">
    <location>
        <begin position="46"/>
        <end position="176"/>
    </location>
</feature>
<name>A0A6B0YUE8_9CHLR</name>
<dbReference type="Gene3D" id="3.40.50.150">
    <property type="entry name" value="Vaccinia Virus protein VP39"/>
    <property type="match status" value="1"/>
</dbReference>
<keyword evidence="2" id="KW-0808">Transferase</keyword>